<evidence type="ECO:0000313" key="2">
    <source>
        <dbReference type="Proteomes" id="UP000284702"/>
    </source>
</evidence>
<dbReference type="VEuPathDB" id="FungiDB:H257_13460"/>
<name>A0A425D8R1_APHAT</name>
<feature type="non-terminal residue" evidence="1">
    <location>
        <position position="408"/>
    </location>
</feature>
<gene>
    <name evidence="1" type="ORF">B5M09_011697</name>
</gene>
<proteinExistence type="predicted"/>
<protein>
    <submittedName>
        <fullName evidence="1">Uncharacterized protein</fullName>
    </submittedName>
</protein>
<comment type="caution">
    <text evidence="1">The sequence shown here is derived from an EMBL/GenBank/DDBJ whole genome shotgun (WGS) entry which is preliminary data.</text>
</comment>
<organism evidence="1 2">
    <name type="scientific">Aphanomyces astaci</name>
    <name type="common">Crayfish plague agent</name>
    <dbReference type="NCBI Taxonomy" id="112090"/>
    <lineage>
        <taxon>Eukaryota</taxon>
        <taxon>Sar</taxon>
        <taxon>Stramenopiles</taxon>
        <taxon>Oomycota</taxon>
        <taxon>Saprolegniomycetes</taxon>
        <taxon>Saprolegniales</taxon>
        <taxon>Verrucalvaceae</taxon>
        <taxon>Aphanomyces</taxon>
    </lineage>
</organism>
<evidence type="ECO:0000313" key="1">
    <source>
        <dbReference type="EMBL" id="RQM25471.1"/>
    </source>
</evidence>
<sequence>MAANPKDTVGINLLVFNGKKDKFRVWTAKFVSHLKEMTVALQGQWLASTTPDRPEPTIKFEDWLQGDPPVATDPDEKRAKWHQYYRTMQVQQIRTLLSKVLPDQFVQQMKESYSEKEPIYRLWAEIEKKYGVSNVTTMKTATRKLMRVADGDFQSVEALFGELRTLKHSINSHSQKYLKRDVVSDDLLILMVLGVLPSEFFGAQIVLDTASFRIVDVEAKLIGIFGSKSKRDIMGMGQSATSKVAGQLHRTNSVEVNNVANGKRKSSSYVTGGTGECFYCFGKSNYLTGGAKHVKKGCPTRKEDFETRGFRSNINEPFKPKVKRHKAEVAVDLVEQFDRDAGYKIANPDAGPDTNVQLPEDSEPGFVDFGGWNAGDMDVNLVDTEPSLERLSSEVDAITAKIDDMVRC</sequence>
<dbReference type="EMBL" id="MZMZ02002512">
    <property type="protein sequence ID" value="RQM25471.1"/>
    <property type="molecule type" value="Genomic_DNA"/>
</dbReference>
<reference evidence="1" key="1">
    <citation type="submission" date="2018-07" db="EMBL/GenBank/DDBJ databases">
        <title>Annotation of Aphanomyces astaci genome assembly.</title>
        <authorList>
            <person name="Studholme D.J."/>
        </authorList>
    </citation>
    <scope>NUCLEOTIDE SEQUENCE [LARGE SCALE GENOMIC DNA]</scope>
    <source>
        <strain evidence="1">Pc</strain>
    </source>
</reference>
<dbReference type="Proteomes" id="UP000284702">
    <property type="component" value="Unassembled WGS sequence"/>
</dbReference>
<dbReference type="AlphaFoldDB" id="A0A425D8R1"/>
<keyword evidence="2" id="KW-1185">Reference proteome</keyword>
<accession>A0A425D8R1</accession>